<gene>
    <name evidence="4" type="ORF">GLYMA_07G177500</name>
</gene>
<evidence type="ECO:0000313" key="5">
    <source>
        <dbReference type="EnsemblPlants" id="KRH49758"/>
    </source>
</evidence>
<sequence length="704" mass="79011">MPPSKTLASLFLHSSQFPIQPTPPPQAHTLVQNFFTPHYKCLTLHILIRFKLYRIAHSLVADLTSTLPDPTDVALFHHLRDSFHLCSSNSSSAVFNLVIKSLTRLSLVPNALTILHLANCHGFTPTILSYNAVLDVHRTIIASTTPNEWDLEKGLGFMRKMEKEGISPNVVTYNTLIDASCKKKKVKEAMALLRVMAVRGVTANLISYNSMINGLCGEGRMGEAGEFVEEMREKWLVPDEVTYNTLVNGFCRKGNLHQGFVLLSEMVGKGLSPNVVTYTTLINYMCKVGYLNRAVEIFHQIRGSGLRPNERTYSTLIDGFCHKGLMNEAYKVLSEMIVSGFSPSVVTYNTLVCGYCFLGKVEEAVGILRGMVERGLPLDVVTTSCAYSTAIAGFCRERELGKAFQMKKEMVEEGFLPDVVAYSSLGQPIPCVQMLYNKRLTVSLPISLNKKNGRRILSSREEYYNEDHVRILIDFASVWSRISFERAFDNEVLLESLSFLINAYCVAGESSKALHLHDEMMQRGFLLDNVTYSVLINGLNKKSRTKVVKRLLLKLFYEESVPDDVTYNTLIENCSNNEFKSMEGLVKGFYMKGLMNEVDRPNASIYNLMIHGHGRSGNVHKAYNLYMELEHYALARERMNDELSQVLLNILRSCKLNDAKVAKVLLEVNFKEGNMDSFLSVLTKMVKDGLLPDGGIHSSVPTST</sequence>
<name>K7L2F5_SOYBN</name>
<reference evidence="5" key="2">
    <citation type="submission" date="2018-02" db="UniProtKB">
        <authorList>
            <consortium name="EnsemblPlants"/>
        </authorList>
    </citation>
    <scope>IDENTIFICATION</scope>
    <source>
        <strain evidence="5">Williams 82</strain>
    </source>
</reference>
<feature type="repeat" description="PPR" evidence="3">
    <location>
        <begin position="274"/>
        <end position="308"/>
    </location>
</feature>
<feature type="repeat" description="PPR" evidence="3">
    <location>
        <begin position="383"/>
        <end position="417"/>
    </location>
</feature>
<reference evidence="4 5" key="1">
    <citation type="journal article" date="2010" name="Nature">
        <title>Genome sequence of the palaeopolyploid soybean.</title>
        <authorList>
            <person name="Schmutz J."/>
            <person name="Cannon S.B."/>
            <person name="Schlueter J."/>
            <person name="Ma J."/>
            <person name="Mitros T."/>
            <person name="Nelson W."/>
            <person name="Hyten D.L."/>
            <person name="Song Q."/>
            <person name="Thelen J.J."/>
            <person name="Cheng J."/>
            <person name="Xu D."/>
            <person name="Hellsten U."/>
            <person name="May G.D."/>
            <person name="Yu Y."/>
            <person name="Sakurai T."/>
            <person name="Umezawa T."/>
            <person name="Bhattacharyya M.K."/>
            <person name="Sandhu D."/>
            <person name="Valliyodan B."/>
            <person name="Lindquist E."/>
            <person name="Peto M."/>
            <person name="Grant D."/>
            <person name="Shu S."/>
            <person name="Goodstein D."/>
            <person name="Barry K."/>
            <person name="Futrell-Griggs M."/>
            <person name="Abernathy B."/>
            <person name="Du J."/>
            <person name="Tian Z."/>
            <person name="Zhu L."/>
            <person name="Gill N."/>
            <person name="Joshi T."/>
            <person name="Libault M."/>
            <person name="Sethuraman A."/>
            <person name="Zhang X.-C."/>
            <person name="Shinozaki K."/>
            <person name="Nguyen H.T."/>
            <person name="Wing R.A."/>
            <person name="Cregan P."/>
            <person name="Specht J."/>
            <person name="Grimwood J."/>
            <person name="Rokhsar D."/>
            <person name="Stacey G."/>
            <person name="Shoemaker R.C."/>
            <person name="Jackson S.A."/>
        </authorList>
    </citation>
    <scope>NUCLEOTIDE SEQUENCE</scope>
    <source>
        <strain evidence="5">cv. Williams 82</strain>
        <tissue evidence="4">Callus</tissue>
    </source>
</reference>
<dbReference type="Pfam" id="PF12854">
    <property type="entry name" value="PPR_1"/>
    <property type="match status" value="2"/>
</dbReference>
<comment type="similarity">
    <text evidence="1">Belongs to the PPR family. P subfamily.</text>
</comment>
<feature type="repeat" description="PPR" evidence="3">
    <location>
        <begin position="309"/>
        <end position="343"/>
    </location>
</feature>
<proteinExistence type="inferred from homology"/>
<feature type="repeat" description="PPR" evidence="3">
    <location>
        <begin position="169"/>
        <end position="203"/>
    </location>
</feature>
<keyword evidence="2" id="KW-0677">Repeat</keyword>
<accession>K7L2F5</accession>
<dbReference type="Pfam" id="PF01535">
    <property type="entry name" value="PPR"/>
    <property type="match status" value="1"/>
</dbReference>
<dbReference type="Gramene" id="KRH49758">
    <property type="protein sequence ID" value="KRH49758"/>
    <property type="gene ID" value="GLYMA_07G177500"/>
</dbReference>
<dbReference type="NCBIfam" id="TIGR00756">
    <property type="entry name" value="PPR"/>
    <property type="match status" value="9"/>
</dbReference>
<evidence type="ECO:0000313" key="4">
    <source>
        <dbReference type="EMBL" id="KRH49758.1"/>
    </source>
</evidence>
<evidence type="ECO:0000313" key="6">
    <source>
        <dbReference type="Proteomes" id="UP000008827"/>
    </source>
</evidence>
<dbReference type="OMA" id="AYCKNED"/>
<evidence type="ECO:0000256" key="2">
    <source>
        <dbReference type="ARBA" id="ARBA00022737"/>
    </source>
</evidence>
<dbReference type="InParanoid" id="K7L2F5"/>
<dbReference type="PaxDb" id="3847-GLYMA07G29110.2"/>
<keyword evidence="6" id="KW-1185">Reference proteome</keyword>
<dbReference type="eggNOG" id="KOG4197">
    <property type="taxonomic scope" value="Eukaryota"/>
</dbReference>
<evidence type="ECO:0000256" key="1">
    <source>
        <dbReference type="ARBA" id="ARBA00007626"/>
    </source>
</evidence>
<dbReference type="InterPro" id="IPR002885">
    <property type="entry name" value="PPR_rpt"/>
</dbReference>
<dbReference type="HOGENOM" id="CLU_002706_49_12_1"/>
<organism evidence="4">
    <name type="scientific">Glycine max</name>
    <name type="common">Soybean</name>
    <name type="synonym">Glycine hispida</name>
    <dbReference type="NCBI Taxonomy" id="3847"/>
    <lineage>
        <taxon>Eukaryota</taxon>
        <taxon>Viridiplantae</taxon>
        <taxon>Streptophyta</taxon>
        <taxon>Embryophyta</taxon>
        <taxon>Tracheophyta</taxon>
        <taxon>Spermatophyta</taxon>
        <taxon>Magnoliopsida</taxon>
        <taxon>eudicotyledons</taxon>
        <taxon>Gunneridae</taxon>
        <taxon>Pentapetalae</taxon>
        <taxon>rosids</taxon>
        <taxon>fabids</taxon>
        <taxon>Fabales</taxon>
        <taxon>Fabaceae</taxon>
        <taxon>Papilionoideae</taxon>
        <taxon>50 kb inversion clade</taxon>
        <taxon>NPAAA clade</taxon>
        <taxon>indigoferoid/millettioid clade</taxon>
        <taxon>Phaseoleae</taxon>
        <taxon>Glycine</taxon>
        <taxon>Glycine subgen. Soja</taxon>
    </lineage>
</organism>
<feature type="repeat" description="PPR" evidence="3">
    <location>
        <begin position="493"/>
        <end position="527"/>
    </location>
</feature>
<evidence type="ECO:0008006" key="7">
    <source>
        <dbReference type="Google" id="ProtNLM"/>
    </source>
</evidence>
<dbReference type="SMR" id="K7L2F5"/>
<feature type="repeat" description="PPR" evidence="3">
    <location>
        <begin position="602"/>
        <end position="636"/>
    </location>
</feature>
<dbReference type="Gene3D" id="1.25.40.10">
    <property type="entry name" value="Tetratricopeptide repeat domain"/>
    <property type="match status" value="6"/>
</dbReference>
<dbReference type="AlphaFoldDB" id="K7L2F5"/>
<feature type="repeat" description="PPR" evidence="3">
    <location>
        <begin position="239"/>
        <end position="273"/>
    </location>
</feature>
<reference evidence="4" key="3">
    <citation type="submission" date="2018-07" db="EMBL/GenBank/DDBJ databases">
        <title>WGS assembly of Glycine max.</title>
        <authorList>
            <person name="Schmutz J."/>
            <person name="Cannon S."/>
            <person name="Schlueter J."/>
            <person name="Ma J."/>
            <person name="Mitros T."/>
            <person name="Nelson W."/>
            <person name="Hyten D."/>
            <person name="Song Q."/>
            <person name="Thelen J."/>
            <person name="Cheng J."/>
            <person name="Xu D."/>
            <person name="Hellsten U."/>
            <person name="May G."/>
            <person name="Yu Y."/>
            <person name="Sakurai T."/>
            <person name="Umezawa T."/>
            <person name="Bhattacharyya M."/>
            <person name="Sandhu D."/>
            <person name="Valliyodan B."/>
            <person name="Lindquist E."/>
            <person name="Peto M."/>
            <person name="Grant D."/>
            <person name="Shu S."/>
            <person name="Goodstein D."/>
            <person name="Barry K."/>
            <person name="Futrell-Griggs M."/>
            <person name="Abernathy B."/>
            <person name="Du J."/>
            <person name="Tian Z."/>
            <person name="Zhu L."/>
            <person name="Gill N."/>
            <person name="Joshi T."/>
            <person name="Libault M."/>
            <person name="Sethuraman A."/>
            <person name="Zhang X."/>
            <person name="Shinozaki K."/>
            <person name="Nguyen H."/>
            <person name="Wing R."/>
            <person name="Cregan P."/>
            <person name="Specht J."/>
            <person name="Grimwood J."/>
            <person name="Rokhsar D."/>
            <person name="Stacey G."/>
            <person name="Shoemaker R."/>
            <person name="Jackson S."/>
        </authorList>
    </citation>
    <scope>NUCLEOTIDE SEQUENCE</scope>
    <source>
        <tissue evidence="4">Callus</tissue>
    </source>
</reference>
<protein>
    <recommendedName>
        <fullName evidence="7">Pentacotripeptide-repeat region of PRORP domain-containing protein</fullName>
    </recommendedName>
</protein>
<dbReference type="Proteomes" id="UP000008827">
    <property type="component" value="Chromosome 7"/>
</dbReference>
<feature type="repeat" description="PPR" evidence="3">
    <location>
        <begin position="204"/>
        <end position="238"/>
    </location>
</feature>
<dbReference type="Pfam" id="PF13041">
    <property type="entry name" value="PPR_2"/>
    <property type="match status" value="4"/>
</dbReference>
<evidence type="ECO:0000256" key="3">
    <source>
        <dbReference type="PROSITE-ProRule" id="PRU00708"/>
    </source>
</evidence>
<dbReference type="InterPro" id="IPR011990">
    <property type="entry name" value="TPR-like_helical_dom_sf"/>
</dbReference>
<dbReference type="GO" id="GO:0003729">
    <property type="term" value="F:mRNA binding"/>
    <property type="evidence" value="ECO:0000318"/>
    <property type="project" value="GO_Central"/>
</dbReference>
<dbReference type="PANTHER" id="PTHR47939">
    <property type="entry name" value="MEMBRANE-ASSOCIATED SALT-INDUCIBLE PROTEIN-LIKE"/>
    <property type="match status" value="1"/>
</dbReference>
<dbReference type="InterPro" id="IPR050667">
    <property type="entry name" value="PPR-containing_protein"/>
</dbReference>
<dbReference type="PANTHER" id="PTHR47939:SF13">
    <property type="entry name" value="OS03G0201400 PROTEIN"/>
    <property type="match status" value="1"/>
</dbReference>
<dbReference type="PROSITE" id="PS51375">
    <property type="entry name" value="PPR"/>
    <property type="match status" value="9"/>
</dbReference>
<dbReference type="EnsemblPlants" id="KRH49758">
    <property type="protein sequence ID" value="KRH49758"/>
    <property type="gene ID" value="GLYMA_07G177500"/>
</dbReference>
<dbReference type="EMBL" id="CM000840">
    <property type="protein sequence ID" value="KRH49758.1"/>
    <property type="molecule type" value="Genomic_DNA"/>
</dbReference>
<feature type="repeat" description="PPR" evidence="3">
    <location>
        <begin position="344"/>
        <end position="378"/>
    </location>
</feature>